<sequence>FLSSSSSCFLVRAGGKGGGWLVSSTVAASAVVGRKFVRTRHACTTDLMENAVVAARLVNNYLTYVGTPKGE</sequence>
<proteinExistence type="predicted"/>
<comment type="caution">
    <text evidence="1">The sequence shown here is derived from an EMBL/GenBank/DDBJ whole genome shotgun (WGS) entry which is preliminary data.</text>
</comment>
<protein>
    <submittedName>
        <fullName evidence="1">Uncharacterized protein</fullName>
    </submittedName>
</protein>
<dbReference type="AlphaFoldDB" id="A0A834HL97"/>
<evidence type="ECO:0000313" key="1">
    <source>
        <dbReference type="EMBL" id="KAF7263298.1"/>
    </source>
</evidence>
<reference evidence="1" key="1">
    <citation type="submission" date="2020-08" db="EMBL/GenBank/DDBJ databases">
        <title>Genome sequencing and assembly of the red palm weevil Rhynchophorus ferrugineus.</title>
        <authorList>
            <person name="Dias G.B."/>
            <person name="Bergman C.M."/>
            <person name="Manee M."/>
        </authorList>
    </citation>
    <scope>NUCLEOTIDE SEQUENCE</scope>
    <source>
        <strain evidence="1">AA-2017</strain>
        <tissue evidence="1">Whole larva</tissue>
    </source>
</reference>
<accession>A0A834HL97</accession>
<keyword evidence="2" id="KW-1185">Reference proteome</keyword>
<feature type="non-terminal residue" evidence="1">
    <location>
        <position position="1"/>
    </location>
</feature>
<evidence type="ECO:0000313" key="2">
    <source>
        <dbReference type="Proteomes" id="UP000625711"/>
    </source>
</evidence>
<organism evidence="1 2">
    <name type="scientific">Rhynchophorus ferrugineus</name>
    <name type="common">Red palm weevil</name>
    <name type="synonym">Curculio ferrugineus</name>
    <dbReference type="NCBI Taxonomy" id="354439"/>
    <lineage>
        <taxon>Eukaryota</taxon>
        <taxon>Metazoa</taxon>
        <taxon>Ecdysozoa</taxon>
        <taxon>Arthropoda</taxon>
        <taxon>Hexapoda</taxon>
        <taxon>Insecta</taxon>
        <taxon>Pterygota</taxon>
        <taxon>Neoptera</taxon>
        <taxon>Endopterygota</taxon>
        <taxon>Coleoptera</taxon>
        <taxon>Polyphaga</taxon>
        <taxon>Cucujiformia</taxon>
        <taxon>Curculionidae</taxon>
        <taxon>Dryophthorinae</taxon>
        <taxon>Rhynchophorus</taxon>
    </lineage>
</organism>
<gene>
    <name evidence="1" type="ORF">GWI33_003121</name>
</gene>
<dbReference type="Proteomes" id="UP000625711">
    <property type="component" value="Unassembled WGS sequence"/>
</dbReference>
<dbReference type="EMBL" id="JAACXV010022419">
    <property type="protein sequence ID" value="KAF7263298.1"/>
    <property type="molecule type" value="Genomic_DNA"/>
</dbReference>
<name>A0A834HL97_RHYFE</name>